<evidence type="ECO:0000313" key="8">
    <source>
        <dbReference type="Proteomes" id="UP001293254"/>
    </source>
</evidence>
<sequence length="109" mass="12537">MAVAASFENSFIVAMQASNVYIGFFMSIPSEWAKVYLLNRSHDIELRVKDNAWKAKYDYKGYGGGLTGGWKDFILENFLENLMCVYLIWWPEKPQGELVRGRQSLCGTR</sequence>
<dbReference type="InterPro" id="IPR003340">
    <property type="entry name" value="B3_DNA-bd"/>
</dbReference>
<proteinExistence type="predicted"/>
<keyword evidence="5" id="KW-0539">Nucleus</keyword>
<comment type="caution">
    <text evidence="7">The sequence shown here is derived from an EMBL/GenBank/DDBJ whole genome shotgun (WGS) entry which is preliminary data.</text>
</comment>
<dbReference type="CDD" id="cd10017">
    <property type="entry name" value="B3_DNA"/>
    <property type="match status" value="1"/>
</dbReference>
<reference evidence="7" key="1">
    <citation type="submission" date="2020-06" db="EMBL/GenBank/DDBJ databases">
        <authorList>
            <person name="Li T."/>
            <person name="Hu X."/>
            <person name="Zhang T."/>
            <person name="Song X."/>
            <person name="Zhang H."/>
            <person name="Dai N."/>
            <person name="Sheng W."/>
            <person name="Hou X."/>
            <person name="Wei L."/>
        </authorList>
    </citation>
    <scope>NUCLEOTIDE SEQUENCE</scope>
    <source>
        <strain evidence="7">3651</strain>
        <tissue evidence="7">Leaf</tissue>
    </source>
</reference>
<accession>A0AAE1YFG1</accession>
<evidence type="ECO:0000256" key="5">
    <source>
        <dbReference type="ARBA" id="ARBA00023242"/>
    </source>
</evidence>
<evidence type="ECO:0000256" key="3">
    <source>
        <dbReference type="ARBA" id="ARBA00023125"/>
    </source>
</evidence>
<dbReference type="GO" id="GO:0003677">
    <property type="term" value="F:DNA binding"/>
    <property type="evidence" value="ECO:0007669"/>
    <property type="project" value="UniProtKB-KW"/>
</dbReference>
<protein>
    <recommendedName>
        <fullName evidence="6">TF-B3 domain-containing protein</fullName>
    </recommendedName>
</protein>
<feature type="domain" description="TF-B3" evidence="6">
    <location>
        <begin position="11"/>
        <end position="102"/>
    </location>
</feature>
<dbReference type="Proteomes" id="UP001293254">
    <property type="component" value="Unassembled WGS sequence"/>
</dbReference>
<dbReference type="Pfam" id="PF02362">
    <property type="entry name" value="B3"/>
    <property type="match status" value="1"/>
</dbReference>
<reference evidence="7" key="2">
    <citation type="journal article" date="2024" name="Plant">
        <title>Genomic evolution and insights into agronomic trait innovations of Sesamum species.</title>
        <authorList>
            <person name="Miao H."/>
            <person name="Wang L."/>
            <person name="Qu L."/>
            <person name="Liu H."/>
            <person name="Sun Y."/>
            <person name="Le M."/>
            <person name="Wang Q."/>
            <person name="Wei S."/>
            <person name="Zheng Y."/>
            <person name="Lin W."/>
            <person name="Duan Y."/>
            <person name="Cao H."/>
            <person name="Xiong S."/>
            <person name="Wang X."/>
            <person name="Wei L."/>
            <person name="Li C."/>
            <person name="Ma Q."/>
            <person name="Ju M."/>
            <person name="Zhao R."/>
            <person name="Li G."/>
            <person name="Mu C."/>
            <person name="Tian Q."/>
            <person name="Mei H."/>
            <person name="Zhang T."/>
            <person name="Gao T."/>
            <person name="Zhang H."/>
        </authorList>
    </citation>
    <scope>NUCLEOTIDE SEQUENCE</scope>
    <source>
        <strain evidence="7">3651</strain>
    </source>
</reference>
<dbReference type="Gene3D" id="2.40.330.10">
    <property type="entry name" value="DNA-binding pseudobarrel domain"/>
    <property type="match status" value="1"/>
</dbReference>
<evidence type="ECO:0000313" key="7">
    <source>
        <dbReference type="EMBL" id="KAK4429082.1"/>
    </source>
</evidence>
<evidence type="ECO:0000259" key="6">
    <source>
        <dbReference type="SMART" id="SM01019"/>
    </source>
</evidence>
<keyword evidence="8" id="KW-1185">Reference proteome</keyword>
<keyword evidence="4" id="KW-0804">Transcription</keyword>
<dbReference type="GO" id="GO:0005634">
    <property type="term" value="C:nucleus"/>
    <property type="evidence" value="ECO:0007669"/>
    <property type="project" value="UniProtKB-SubCell"/>
</dbReference>
<keyword evidence="2" id="KW-0805">Transcription regulation</keyword>
<evidence type="ECO:0000256" key="2">
    <source>
        <dbReference type="ARBA" id="ARBA00023015"/>
    </source>
</evidence>
<dbReference type="SUPFAM" id="SSF101936">
    <property type="entry name" value="DNA-binding pseudobarrel domain"/>
    <property type="match status" value="1"/>
</dbReference>
<evidence type="ECO:0000256" key="4">
    <source>
        <dbReference type="ARBA" id="ARBA00023163"/>
    </source>
</evidence>
<dbReference type="InterPro" id="IPR015300">
    <property type="entry name" value="DNA-bd_pseudobarrel_sf"/>
</dbReference>
<keyword evidence="3" id="KW-0238">DNA-binding</keyword>
<dbReference type="EMBL" id="JACGWO010000004">
    <property type="protein sequence ID" value="KAK4429082.1"/>
    <property type="molecule type" value="Genomic_DNA"/>
</dbReference>
<evidence type="ECO:0000256" key="1">
    <source>
        <dbReference type="ARBA" id="ARBA00004123"/>
    </source>
</evidence>
<gene>
    <name evidence="7" type="ORF">Salat_1208200</name>
</gene>
<name>A0AAE1YFG1_9LAMI</name>
<organism evidence="7 8">
    <name type="scientific">Sesamum alatum</name>
    <dbReference type="NCBI Taxonomy" id="300844"/>
    <lineage>
        <taxon>Eukaryota</taxon>
        <taxon>Viridiplantae</taxon>
        <taxon>Streptophyta</taxon>
        <taxon>Embryophyta</taxon>
        <taxon>Tracheophyta</taxon>
        <taxon>Spermatophyta</taxon>
        <taxon>Magnoliopsida</taxon>
        <taxon>eudicotyledons</taxon>
        <taxon>Gunneridae</taxon>
        <taxon>Pentapetalae</taxon>
        <taxon>asterids</taxon>
        <taxon>lamiids</taxon>
        <taxon>Lamiales</taxon>
        <taxon>Pedaliaceae</taxon>
        <taxon>Sesamum</taxon>
    </lineage>
</organism>
<dbReference type="AlphaFoldDB" id="A0AAE1YFG1"/>
<comment type="subcellular location">
    <subcellularLocation>
        <location evidence="1">Nucleus</location>
    </subcellularLocation>
</comment>
<dbReference type="SMART" id="SM01019">
    <property type="entry name" value="B3"/>
    <property type="match status" value="1"/>
</dbReference>